<evidence type="ECO:0000313" key="2">
    <source>
        <dbReference type="EMBL" id="EZF56901.1"/>
    </source>
</evidence>
<dbReference type="SUPFAM" id="SSF52799">
    <property type="entry name" value="(Phosphotyrosine protein) phosphatases II"/>
    <property type="match status" value="1"/>
</dbReference>
<dbReference type="Pfam" id="PF13350">
    <property type="entry name" value="Y_phosphatase3"/>
    <property type="match status" value="1"/>
</dbReference>
<reference evidence="2" key="1">
    <citation type="submission" date="2014-02" db="EMBL/GenBank/DDBJ databases">
        <title>The Genome Sequence of Trichophyton rubrum (morphotype fischeri) CBS 288.86.</title>
        <authorList>
            <consortium name="The Broad Institute Genomics Platform"/>
            <person name="Cuomo C.A."/>
            <person name="White T.C."/>
            <person name="Graser Y."/>
            <person name="Martinez-Rossi N."/>
            <person name="Heitman J."/>
            <person name="Young S.K."/>
            <person name="Zeng Q."/>
            <person name="Gargeya S."/>
            <person name="Abouelleil A."/>
            <person name="Alvarado L."/>
            <person name="Chapman S.B."/>
            <person name="Gainer-Dewar J."/>
            <person name="Goldberg J."/>
            <person name="Griggs A."/>
            <person name="Gujja S."/>
            <person name="Hansen M."/>
            <person name="Howarth C."/>
            <person name="Imamovic A."/>
            <person name="Larimer J."/>
            <person name="Martinez D."/>
            <person name="Murphy C."/>
            <person name="Pearson M.D."/>
            <person name="Persinoti G."/>
            <person name="Poon T."/>
            <person name="Priest M."/>
            <person name="Roberts A.D."/>
            <person name="Saif S."/>
            <person name="Shea T.D."/>
            <person name="Sykes S.N."/>
            <person name="Wortman J."/>
            <person name="Nusbaum C."/>
            <person name="Birren B."/>
        </authorList>
    </citation>
    <scope>NUCLEOTIDE SEQUENCE [LARGE SCALE GENOMIC DNA]</scope>
    <source>
        <strain evidence="2">CBS 288.86</strain>
    </source>
</reference>
<dbReference type="InterPro" id="IPR016130">
    <property type="entry name" value="Tyr_Pase_AS"/>
</dbReference>
<dbReference type="Proteomes" id="UP000023758">
    <property type="component" value="Unassembled WGS sequence"/>
</dbReference>
<dbReference type="HOGENOM" id="CLU_057546_1_3_1"/>
<dbReference type="OrthoDB" id="449382at2759"/>
<gene>
    <name evidence="2" type="ORF">H103_00741</name>
</gene>
<accession>A0A022WFG9</accession>
<dbReference type="GO" id="GO:0004721">
    <property type="term" value="F:phosphoprotein phosphatase activity"/>
    <property type="evidence" value="ECO:0007669"/>
    <property type="project" value="InterPro"/>
</dbReference>
<feature type="domain" description="Tyrosine specific protein phosphatases" evidence="1">
    <location>
        <begin position="140"/>
        <end position="203"/>
    </location>
</feature>
<dbReference type="AlphaFoldDB" id="A0A022WFG9"/>
<evidence type="ECO:0000259" key="1">
    <source>
        <dbReference type="PROSITE" id="PS50056"/>
    </source>
</evidence>
<protein>
    <recommendedName>
        <fullName evidence="1">Tyrosine specific protein phosphatases domain-containing protein</fullName>
    </recommendedName>
</protein>
<dbReference type="PANTHER" id="PTHR31126">
    <property type="entry name" value="TYROSINE-PROTEIN PHOSPHATASE"/>
    <property type="match status" value="1"/>
</dbReference>
<dbReference type="PROSITE" id="PS00383">
    <property type="entry name" value="TYR_PHOSPHATASE_1"/>
    <property type="match status" value="1"/>
</dbReference>
<organism evidence="2">
    <name type="scientific">Trichophyton rubrum CBS 288.86</name>
    <dbReference type="NCBI Taxonomy" id="1215330"/>
    <lineage>
        <taxon>Eukaryota</taxon>
        <taxon>Fungi</taxon>
        <taxon>Dikarya</taxon>
        <taxon>Ascomycota</taxon>
        <taxon>Pezizomycotina</taxon>
        <taxon>Eurotiomycetes</taxon>
        <taxon>Eurotiomycetidae</taxon>
        <taxon>Onygenales</taxon>
        <taxon>Arthrodermataceae</taxon>
        <taxon>Trichophyton</taxon>
    </lineage>
</organism>
<dbReference type="InterPro" id="IPR029021">
    <property type="entry name" value="Prot-tyrosine_phosphatase-like"/>
</dbReference>
<dbReference type="InterPro" id="IPR026893">
    <property type="entry name" value="Tyr/Ser_Pase_IphP-type"/>
</dbReference>
<dbReference type="PROSITE" id="PS50056">
    <property type="entry name" value="TYR_PHOSPHATASE_2"/>
    <property type="match status" value="1"/>
</dbReference>
<dbReference type="PANTHER" id="PTHR31126:SF1">
    <property type="entry name" value="TYROSINE SPECIFIC PROTEIN PHOSPHATASES DOMAIN-CONTAINING PROTEIN"/>
    <property type="match status" value="1"/>
</dbReference>
<dbReference type="Gene3D" id="3.90.190.10">
    <property type="entry name" value="Protein tyrosine phosphatase superfamily"/>
    <property type="match status" value="1"/>
</dbReference>
<proteinExistence type="predicted"/>
<sequence>MSDTPSQPTLPSPPFYVVEGVNNLRDVGGYTVSPTTSVRRNFIYRSAHLSSVTPTGAKTLVDELGISYIYDFRSEVEIARYPLVDIPGTTFIHVPVFKGQDASPANLALRYKDYAADEGPAGFIRAYKDILVSGAKFAYKVVFEHIRDQPTQSLLFHCTAGKDRTGVFAALVLRLAGVLDNEVIGKEYELTQAGLDGLREEFIQKLLQHPSVGGDRDAAVRMTSAKAAAIIGTLEWLDNEYGGVEGYMRKEIGFNDEDIRRIKKNIVVEGSGVCLN</sequence>
<dbReference type="EMBL" id="KK207705">
    <property type="protein sequence ID" value="EZF56901.1"/>
    <property type="molecule type" value="Genomic_DNA"/>
</dbReference>
<dbReference type="InterPro" id="IPR000387">
    <property type="entry name" value="Tyr_Pase_dom"/>
</dbReference>
<name>A0A022WFG9_TRIRU</name>